<dbReference type="PROSITE" id="PS50110">
    <property type="entry name" value="RESPONSE_REGULATORY"/>
    <property type="match status" value="1"/>
</dbReference>
<evidence type="ECO:0000256" key="1">
    <source>
        <dbReference type="ARBA" id="ARBA00023125"/>
    </source>
</evidence>
<dbReference type="Proteomes" id="UP000538147">
    <property type="component" value="Unassembled WGS sequence"/>
</dbReference>
<dbReference type="RefSeq" id="WP_184196474.1">
    <property type="nucleotide sequence ID" value="NZ_BMOX01000085.1"/>
</dbReference>
<name>A0A841L2M8_9SPHN</name>
<dbReference type="EMBL" id="JACIIV010000006">
    <property type="protein sequence ID" value="MBB6226907.1"/>
    <property type="molecule type" value="Genomic_DNA"/>
</dbReference>
<reference evidence="5 6" key="1">
    <citation type="submission" date="2020-08" db="EMBL/GenBank/DDBJ databases">
        <title>Genomic Encyclopedia of Type Strains, Phase IV (KMG-IV): sequencing the most valuable type-strain genomes for metagenomic binning, comparative biology and taxonomic classification.</title>
        <authorList>
            <person name="Goeker M."/>
        </authorList>
    </citation>
    <scope>NUCLEOTIDE SEQUENCE [LARGE SCALE GENOMIC DNA]</scope>
    <source>
        <strain evidence="5 6">DSM 102189</strain>
    </source>
</reference>
<keyword evidence="2" id="KW-0597">Phosphoprotein</keyword>
<dbReference type="GO" id="GO:0000156">
    <property type="term" value="F:phosphorelay response regulator activity"/>
    <property type="evidence" value="ECO:0007669"/>
    <property type="project" value="TreeGrafter"/>
</dbReference>
<dbReference type="Pfam" id="PF04397">
    <property type="entry name" value="LytTR"/>
    <property type="match status" value="1"/>
</dbReference>
<dbReference type="SMART" id="SM00850">
    <property type="entry name" value="LytTR"/>
    <property type="match status" value="1"/>
</dbReference>
<evidence type="ECO:0000313" key="5">
    <source>
        <dbReference type="EMBL" id="MBB6226907.1"/>
    </source>
</evidence>
<feature type="domain" description="Response regulatory" evidence="3">
    <location>
        <begin position="2"/>
        <end position="115"/>
    </location>
</feature>
<evidence type="ECO:0000313" key="6">
    <source>
        <dbReference type="Proteomes" id="UP000538147"/>
    </source>
</evidence>
<evidence type="ECO:0000256" key="2">
    <source>
        <dbReference type="PROSITE-ProRule" id="PRU00169"/>
    </source>
</evidence>
<dbReference type="InterPro" id="IPR007492">
    <property type="entry name" value="LytTR_DNA-bd_dom"/>
</dbReference>
<dbReference type="PROSITE" id="PS50930">
    <property type="entry name" value="HTH_LYTTR"/>
    <property type="match status" value="1"/>
</dbReference>
<comment type="caution">
    <text evidence="5">The sequence shown here is derived from an EMBL/GenBank/DDBJ whole genome shotgun (WGS) entry which is preliminary data.</text>
</comment>
<evidence type="ECO:0000259" key="3">
    <source>
        <dbReference type="PROSITE" id="PS50110"/>
    </source>
</evidence>
<evidence type="ECO:0000259" key="4">
    <source>
        <dbReference type="PROSITE" id="PS50930"/>
    </source>
</evidence>
<sequence length="236" mass="25600">MRLLVVDDEAPARDLLRVICMEHDVTVVGEAETGEAAIVLADRLRPDLVLMDVAMPGMGGMAAAQEIARLPHPPAIAFTTAFVSHALAAFDVGAVDYLLKPIVDARFVVMLGRARAARATTDTTPVDDHIWVPVRSEPKRISLGTIERITAERDYVRIEIDGRSHLLRATMDEIAAKLGSLPFLRIHRSTIVRRDLVTGLRHEGSGVWSAVMANGAPARIGRSYLDPTRSALSGIA</sequence>
<proteinExistence type="predicted"/>
<dbReference type="SMART" id="SM00448">
    <property type="entry name" value="REC"/>
    <property type="match status" value="1"/>
</dbReference>
<dbReference type="Gene3D" id="3.40.50.2300">
    <property type="match status" value="1"/>
</dbReference>
<dbReference type="PANTHER" id="PTHR48111:SF3">
    <property type="entry name" value="TRANSCRIPTIONAL REGULATORY PROTEIN BTSR"/>
    <property type="match status" value="1"/>
</dbReference>
<dbReference type="GO" id="GO:0005829">
    <property type="term" value="C:cytosol"/>
    <property type="evidence" value="ECO:0007669"/>
    <property type="project" value="TreeGrafter"/>
</dbReference>
<dbReference type="InterPro" id="IPR001789">
    <property type="entry name" value="Sig_transdc_resp-reg_receiver"/>
</dbReference>
<accession>A0A841L2M8</accession>
<dbReference type="InterPro" id="IPR039420">
    <property type="entry name" value="WalR-like"/>
</dbReference>
<feature type="domain" description="HTH LytTR-type" evidence="4">
    <location>
        <begin position="130"/>
        <end position="234"/>
    </location>
</feature>
<dbReference type="Pfam" id="PF00072">
    <property type="entry name" value="Response_reg"/>
    <property type="match status" value="1"/>
</dbReference>
<dbReference type="PANTHER" id="PTHR48111">
    <property type="entry name" value="REGULATOR OF RPOS"/>
    <property type="match status" value="1"/>
</dbReference>
<dbReference type="AlphaFoldDB" id="A0A841L2M8"/>
<dbReference type="SUPFAM" id="SSF52172">
    <property type="entry name" value="CheY-like"/>
    <property type="match status" value="1"/>
</dbReference>
<dbReference type="GO" id="GO:0006355">
    <property type="term" value="P:regulation of DNA-templated transcription"/>
    <property type="evidence" value="ECO:0007669"/>
    <property type="project" value="TreeGrafter"/>
</dbReference>
<feature type="modified residue" description="4-aspartylphosphate" evidence="2">
    <location>
        <position position="52"/>
    </location>
</feature>
<keyword evidence="1" id="KW-0238">DNA-binding</keyword>
<keyword evidence="6" id="KW-1185">Reference proteome</keyword>
<dbReference type="InterPro" id="IPR011006">
    <property type="entry name" value="CheY-like_superfamily"/>
</dbReference>
<dbReference type="GO" id="GO:0032993">
    <property type="term" value="C:protein-DNA complex"/>
    <property type="evidence" value="ECO:0007669"/>
    <property type="project" value="TreeGrafter"/>
</dbReference>
<gene>
    <name evidence="5" type="ORF">FHS79_001069</name>
</gene>
<dbReference type="Gene3D" id="2.40.50.1020">
    <property type="entry name" value="LytTr DNA-binding domain"/>
    <property type="match status" value="1"/>
</dbReference>
<protein>
    <submittedName>
        <fullName evidence="5">Two-component system response regulator AlgR</fullName>
    </submittedName>
</protein>
<organism evidence="5 6">
    <name type="scientific">Polymorphobacter multimanifer</name>
    <dbReference type="NCBI Taxonomy" id="1070431"/>
    <lineage>
        <taxon>Bacteria</taxon>
        <taxon>Pseudomonadati</taxon>
        <taxon>Pseudomonadota</taxon>
        <taxon>Alphaproteobacteria</taxon>
        <taxon>Sphingomonadales</taxon>
        <taxon>Sphingosinicellaceae</taxon>
        <taxon>Polymorphobacter</taxon>
    </lineage>
</organism>
<dbReference type="GO" id="GO:0000976">
    <property type="term" value="F:transcription cis-regulatory region binding"/>
    <property type="evidence" value="ECO:0007669"/>
    <property type="project" value="TreeGrafter"/>
</dbReference>